<dbReference type="EMBL" id="UINC01129471">
    <property type="protein sequence ID" value="SVD09890.1"/>
    <property type="molecule type" value="Genomic_DNA"/>
</dbReference>
<gene>
    <name evidence="1" type="ORF">METZ01_LOCUS362744</name>
</gene>
<accession>A0A382SIU3</accession>
<sequence>MIMDDDDDDDFIGWKLEDISEILHSLSGLEIPEDPLGDWSEPTNGQQLTDYLKKSHSIQLAWSFAVPNPRSRGGLYGGELGTLLVGVDVNRSSIDSTKLEAIHDFHKMLLTVNENVRNPMFVAITDLEYPTIIAPWWD</sequence>
<evidence type="ECO:0000313" key="1">
    <source>
        <dbReference type="EMBL" id="SVD09890.1"/>
    </source>
</evidence>
<organism evidence="1">
    <name type="scientific">marine metagenome</name>
    <dbReference type="NCBI Taxonomy" id="408172"/>
    <lineage>
        <taxon>unclassified sequences</taxon>
        <taxon>metagenomes</taxon>
        <taxon>ecological metagenomes</taxon>
    </lineage>
</organism>
<protein>
    <submittedName>
        <fullName evidence="1">Uncharacterized protein</fullName>
    </submittedName>
</protein>
<reference evidence="1" key="1">
    <citation type="submission" date="2018-05" db="EMBL/GenBank/DDBJ databases">
        <authorList>
            <person name="Lanie J.A."/>
            <person name="Ng W.-L."/>
            <person name="Kazmierczak K.M."/>
            <person name="Andrzejewski T.M."/>
            <person name="Davidsen T.M."/>
            <person name="Wayne K.J."/>
            <person name="Tettelin H."/>
            <person name="Glass J.I."/>
            <person name="Rusch D."/>
            <person name="Podicherti R."/>
            <person name="Tsui H.-C.T."/>
            <person name="Winkler M.E."/>
        </authorList>
    </citation>
    <scope>NUCLEOTIDE SEQUENCE</scope>
</reference>
<name>A0A382SIU3_9ZZZZ</name>
<proteinExistence type="predicted"/>
<dbReference type="AlphaFoldDB" id="A0A382SIU3"/>